<gene>
    <name evidence="1" type="ORF">M2283_005222</name>
</gene>
<dbReference type="SUPFAM" id="SSF82607">
    <property type="entry name" value="YbaB-like"/>
    <property type="match status" value="1"/>
</dbReference>
<name>A0ABT6LNK2_9ACTN</name>
<evidence type="ECO:0000313" key="2">
    <source>
        <dbReference type="Proteomes" id="UP001160499"/>
    </source>
</evidence>
<dbReference type="Pfam" id="PF02575">
    <property type="entry name" value="YbaB_DNA_bd"/>
    <property type="match status" value="1"/>
</dbReference>
<keyword evidence="1" id="KW-0238">DNA-binding</keyword>
<dbReference type="InterPro" id="IPR004401">
    <property type="entry name" value="YbaB/EbfC"/>
</dbReference>
<accession>A0ABT6LNK2</accession>
<sequence>MPDHEQINFAALADRARQMRGTVIDARYDLRNIETTGRSSDGMVTATVSGENRVVDLRIDLSVIDPDRPERLVRLVMEAIDGAHDTVTERRTGVVSGITGGL</sequence>
<evidence type="ECO:0000313" key="1">
    <source>
        <dbReference type="EMBL" id="MDH6217890.1"/>
    </source>
</evidence>
<reference evidence="1 2" key="1">
    <citation type="submission" date="2023-04" db="EMBL/GenBank/DDBJ databases">
        <title>Forest soil microbial communities from Buena Vista Peninsula, Colon Province, Panama.</title>
        <authorList>
            <person name="Bouskill N."/>
        </authorList>
    </citation>
    <scope>NUCLEOTIDE SEQUENCE [LARGE SCALE GENOMIC DNA]</scope>
    <source>
        <strain evidence="1 2">GGS1</strain>
    </source>
</reference>
<dbReference type="EMBL" id="JARXVH010000008">
    <property type="protein sequence ID" value="MDH6217890.1"/>
    <property type="molecule type" value="Genomic_DNA"/>
</dbReference>
<dbReference type="InterPro" id="IPR036894">
    <property type="entry name" value="YbaB-like_sf"/>
</dbReference>
<dbReference type="GO" id="GO:0003677">
    <property type="term" value="F:DNA binding"/>
    <property type="evidence" value="ECO:0007669"/>
    <property type="project" value="UniProtKB-KW"/>
</dbReference>
<dbReference type="Gene3D" id="3.30.1310.10">
    <property type="entry name" value="Nucleoid-associated protein YbaB-like domain"/>
    <property type="match status" value="1"/>
</dbReference>
<comment type="caution">
    <text evidence="1">The sequence shown here is derived from an EMBL/GenBank/DDBJ whole genome shotgun (WGS) entry which is preliminary data.</text>
</comment>
<protein>
    <submittedName>
        <fullName evidence="1">DNA-binding protein YbaB</fullName>
    </submittedName>
</protein>
<organism evidence="1 2">
    <name type="scientific">Streptomyces pseudovenezuelae</name>
    <dbReference type="NCBI Taxonomy" id="67350"/>
    <lineage>
        <taxon>Bacteria</taxon>
        <taxon>Bacillati</taxon>
        <taxon>Actinomycetota</taxon>
        <taxon>Actinomycetes</taxon>
        <taxon>Kitasatosporales</taxon>
        <taxon>Streptomycetaceae</taxon>
        <taxon>Streptomyces</taxon>
        <taxon>Streptomyces aurantiacus group</taxon>
    </lineage>
</organism>
<dbReference type="Proteomes" id="UP001160499">
    <property type="component" value="Unassembled WGS sequence"/>
</dbReference>
<dbReference type="RefSeq" id="WP_280878785.1">
    <property type="nucleotide sequence ID" value="NZ_JARXVH010000008.1"/>
</dbReference>
<dbReference type="PIRSF" id="PIRSF004555">
    <property type="entry name" value="UCP004555"/>
    <property type="match status" value="1"/>
</dbReference>
<keyword evidence="2" id="KW-1185">Reference proteome</keyword>
<proteinExistence type="predicted"/>